<dbReference type="InterPro" id="IPR005299">
    <property type="entry name" value="MeTrfase_7"/>
</dbReference>
<evidence type="ECO:0000256" key="6">
    <source>
        <dbReference type="SAM" id="MobiDB-lite"/>
    </source>
</evidence>
<evidence type="ECO:0000256" key="2">
    <source>
        <dbReference type="ARBA" id="ARBA00022603"/>
    </source>
</evidence>
<keyword evidence="8" id="KW-1185">Reference proteome</keyword>
<comment type="caution">
    <text evidence="7">The sequence shown here is derived from an EMBL/GenBank/DDBJ whole genome shotgun (WGS) entry which is preliminary data.</text>
</comment>
<dbReference type="GO" id="GO:0008168">
    <property type="term" value="F:methyltransferase activity"/>
    <property type="evidence" value="ECO:0007669"/>
    <property type="project" value="UniProtKB-KW"/>
</dbReference>
<dbReference type="GO" id="GO:0046872">
    <property type="term" value="F:metal ion binding"/>
    <property type="evidence" value="ECO:0007669"/>
    <property type="project" value="UniProtKB-KW"/>
</dbReference>
<protein>
    <submittedName>
        <fullName evidence="7">Uncharacterized protein</fullName>
    </submittedName>
</protein>
<proteinExistence type="inferred from homology"/>
<dbReference type="SUPFAM" id="SSF53335">
    <property type="entry name" value="S-adenosyl-L-methionine-dependent methyltransferases"/>
    <property type="match status" value="1"/>
</dbReference>
<dbReference type="Pfam" id="PF03492">
    <property type="entry name" value="Methyltransf_7"/>
    <property type="match status" value="1"/>
</dbReference>
<evidence type="ECO:0000256" key="1">
    <source>
        <dbReference type="ARBA" id="ARBA00007967"/>
    </source>
</evidence>
<keyword evidence="2" id="KW-0489">Methyltransferase</keyword>
<feature type="region of interest" description="Disordered" evidence="6">
    <location>
        <begin position="1"/>
        <end position="24"/>
    </location>
</feature>
<dbReference type="PANTHER" id="PTHR31009">
    <property type="entry name" value="S-ADENOSYL-L-METHIONINE:CARBOXYL METHYLTRANSFERASE FAMILY PROTEIN"/>
    <property type="match status" value="1"/>
</dbReference>
<dbReference type="EMBL" id="JAVXUP010001376">
    <property type="protein sequence ID" value="KAK3012434.1"/>
    <property type="molecule type" value="Genomic_DNA"/>
</dbReference>
<gene>
    <name evidence="7" type="ORF">RJ639_010357</name>
</gene>
<dbReference type="AlphaFoldDB" id="A0AA89APY8"/>
<evidence type="ECO:0000256" key="5">
    <source>
        <dbReference type="ARBA" id="ARBA00022842"/>
    </source>
</evidence>
<keyword evidence="3" id="KW-0808">Transferase</keyword>
<accession>A0AA89APY8</accession>
<keyword evidence="5" id="KW-0460">Magnesium</keyword>
<dbReference type="GO" id="GO:0032259">
    <property type="term" value="P:methylation"/>
    <property type="evidence" value="ECO:0007669"/>
    <property type="project" value="UniProtKB-KW"/>
</dbReference>
<dbReference type="Gene3D" id="1.10.1200.270">
    <property type="entry name" value="Methyltransferase, alpha-helical capping domain"/>
    <property type="match status" value="1"/>
</dbReference>
<dbReference type="InterPro" id="IPR042086">
    <property type="entry name" value="MeTrfase_capping"/>
</dbReference>
<evidence type="ECO:0000256" key="3">
    <source>
        <dbReference type="ARBA" id="ARBA00022679"/>
    </source>
</evidence>
<evidence type="ECO:0000256" key="4">
    <source>
        <dbReference type="ARBA" id="ARBA00022723"/>
    </source>
</evidence>
<organism evidence="7 8">
    <name type="scientific">Escallonia herrerae</name>
    <dbReference type="NCBI Taxonomy" id="1293975"/>
    <lineage>
        <taxon>Eukaryota</taxon>
        <taxon>Viridiplantae</taxon>
        <taxon>Streptophyta</taxon>
        <taxon>Embryophyta</taxon>
        <taxon>Tracheophyta</taxon>
        <taxon>Spermatophyta</taxon>
        <taxon>Magnoliopsida</taxon>
        <taxon>eudicotyledons</taxon>
        <taxon>Gunneridae</taxon>
        <taxon>Pentapetalae</taxon>
        <taxon>asterids</taxon>
        <taxon>campanulids</taxon>
        <taxon>Escalloniales</taxon>
        <taxon>Escalloniaceae</taxon>
        <taxon>Escallonia</taxon>
    </lineage>
</organism>
<dbReference type="InterPro" id="IPR029063">
    <property type="entry name" value="SAM-dependent_MTases_sf"/>
</dbReference>
<evidence type="ECO:0000313" key="7">
    <source>
        <dbReference type="EMBL" id="KAK3012434.1"/>
    </source>
</evidence>
<name>A0AA89APY8_9ASTE</name>
<sequence length="197" mass="22311">MEEKNHTKSSCTYHMNGGNGPDSYTQNSTYQKGLVGAAKQLIYELIDEKLDIVESHSSNGVLHAQTSLGMGYDLFGSCLEELANMGRIDAEKVDSFSLPFYYPCPKELKALVETNGCFNIVKIEILNLPVREEDLRNPRMCAKHFRAVIQGAVEENFGPEIVGDLFERLVQKLEANAYIFDHEYRKETRYFVSLDQA</sequence>
<comment type="similarity">
    <text evidence="1">Belongs to the methyltransferase superfamily. Type-7 methyltransferase family.</text>
</comment>
<dbReference type="Proteomes" id="UP001188597">
    <property type="component" value="Unassembled WGS sequence"/>
</dbReference>
<evidence type="ECO:0000313" key="8">
    <source>
        <dbReference type="Proteomes" id="UP001188597"/>
    </source>
</evidence>
<reference evidence="7" key="1">
    <citation type="submission" date="2022-12" db="EMBL/GenBank/DDBJ databases">
        <title>Draft genome assemblies for two species of Escallonia (Escalloniales).</title>
        <authorList>
            <person name="Chanderbali A."/>
            <person name="Dervinis C."/>
            <person name="Anghel I."/>
            <person name="Soltis D."/>
            <person name="Soltis P."/>
            <person name="Zapata F."/>
        </authorList>
    </citation>
    <scope>NUCLEOTIDE SEQUENCE</scope>
    <source>
        <strain evidence="7">UCBG64.0493</strain>
        <tissue evidence="7">Leaf</tissue>
    </source>
</reference>
<keyword evidence="4" id="KW-0479">Metal-binding</keyword>